<keyword evidence="1 2" id="KW-0694">RNA-binding</keyword>
<name>A0A1X7S3V7_ZYMT9</name>
<evidence type="ECO:0000313" key="5">
    <source>
        <dbReference type="EMBL" id="SMQ54325.1"/>
    </source>
</evidence>
<dbReference type="InterPro" id="IPR000504">
    <property type="entry name" value="RRM_dom"/>
</dbReference>
<feature type="compositionally biased region" description="Polar residues" evidence="3">
    <location>
        <begin position="221"/>
        <end position="239"/>
    </location>
</feature>
<feature type="region of interest" description="Disordered" evidence="3">
    <location>
        <begin position="153"/>
        <end position="247"/>
    </location>
</feature>
<evidence type="ECO:0000259" key="4">
    <source>
        <dbReference type="PROSITE" id="PS50102"/>
    </source>
</evidence>
<dbReference type="GO" id="GO:0003729">
    <property type="term" value="F:mRNA binding"/>
    <property type="evidence" value="ECO:0007669"/>
    <property type="project" value="TreeGrafter"/>
</dbReference>
<dbReference type="SMART" id="SM00360">
    <property type="entry name" value="RRM"/>
    <property type="match status" value="1"/>
</dbReference>
<organism evidence="5 6">
    <name type="scientific">Zymoseptoria tritici (strain ST99CH_3D7)</name>
    <dbReference type="NCBI Taxonomy" id="1276538"/>
    <lineage>
        <taxon>Eukaryota</taxon>
        <taxon>Fungi</taxon>
        <taxon>Dikarya</taxon>
        <taxon>Ascomycota</taxon>
        <taxon>Pezizomycotina</taxon>
        <taxon>Dothideomycetes</taxon>
        <taxon>Dothideomycetidae</taxon>
        <taxon>Mycosphaerellales</taxon>
        <taxon>Mycosphaerellaceae</taxon>
        <taxon>Zymoseptoria</taxon>
    </lineage>
</organism>
<dbReference type="SMART" id="SM01218">
    <property type="entry name" value="FoP_duplication"/>
    <property type="match status" value="1"/>
</dbReference>
<evidence type="ECO:0000256" key="1">
    <source>
        <dbReference type="ARBA" id="ARBA00022884"/>
    </source>
</evidence>
<accession>A0A1X7S3V7</accession>
<dbReference type="AlphaFoldDB" id="A0A1X7S3V7"/>
<sequence>MSGKLAQSLDTIMSENKTGNGGKRRGGRAPRKAAVKATAVIVGGVQKTRGGKNTTKAVAAAPLTGETKISVSNLPEDVSEMLIKEYFSSTVAPVKKVVLNYGPTGRSRGSAVVSFNSANAGAKAVALDGTKVDGRPLRIEILVSAKAVPNVAPKSLQDRVSKPKNAAKPNGKETAGAKDAAAGAGKGGRAGKKTGRVNKPKKTAEELDAEMQDYFGGDSNGAATNGTAQPAATAATNGDTGMVDEVL</sequence>
<gene>
    <name evidence="5" type="ORF">ZT3D7_G9480</name>
</gene>
<dbReference type="SUPFAM" id="SSF54928">
    <property type="entry name" value="RNA-binding domain, RBD"/>
    <property type="match status" value="1"/>
</dbReference>
<dbReference type="EMBL" id="LT853700">
    <property type="protein sequence ID" value="SMQ54325.1"/>
    <property type="molecule type" value="Genomic_DNA"/>
</dbReference>
<dbReference type="Proteomes" id="UP000215127">
    <property type="component" value="Chromosome 9"/>
</dbReference>
<feature type="compositionally biased region" description="Basic residues" evidence="3">
    <location>
        <begin position="22"/>
        <end position="34"/>
    </location>
</feature>
<feature type="domain" description="RRM" evidence="4">
    <location>
        <begin position="67"/>
        <end position="144"/>
    </location>
</feature>
<feature type="compositionally biased region" description="Low complexity" evidence="3">
    <location>
        <begin position="172"/>
        <end position="183"/>
    </location>
</feature>
<dbReference type="InterPro" id="IPR012677">
    <property type="entry name" value="Nucleotide-bd_a/b_plait_sf"/>
</dbReference>
<protein>
    <recommendedName>
        <fullName evidence="4">RRM domain-containing protein</fullName>
    </recommendedName>
</protein>
<dbReference type="GO" id="GO:0005634">
    <property type="term" value="C:nucleus"/>
    <property type="evidence" value="ECO:0007669"/>
    <property type="project" value="TreeGrafter"/>
</dbReference>
<feature type="region of interest" description="Disordered" evidence="3">
    <location>
        <begin position="1"/>
        <end position="35"/>
    </location>
</feature>
<dbReference type="PANTHER" id="PTHR19965:SF35">
    <property type="entry name" value="RNA ANNEALING PROTEIN YRA1"/>
    <property type="match status" value="1"/>
</dbReference>
<dbReference type="InterPro" id="IPR025715">
    <property type="entry name" value="FoP_C"/>
</dbReference>
<dbReference type="Gene3D" id="3.30.70.330">
    <property type="match status" value="1"/>
</dbReference>
<evidence type="ECO:0000313" key="6">
    <source>
        <dbReference type="Proteomes" id="UP000215127"/>
    </source>
</evidence>
<proteinExistence type="predicted"/>
<dbReference type="Pfam" id="PF13865">
    <property type="entry name" value="FoP_duplication"/>
    <property type="match status" value="1"/>
</dbReference>
<dbReference type="STRING" id="1276538.A0A1X7S3V7"/>
<keyword evidence="6" id="KW-1185">Reference proteome</keyword>
<evidence type="ECO:0000256" key="3">
    <source>
        <dbReference type="SAM" id="MobiDB-lite"/>
    </source>
</evidence>
<reference evidence="5 6" key="1">
    <citation type="submission" date="2016-06" db="EMBL/GenBank/DDBJ databases">
        <authorList>
            <person name="Kjaerup R.B."/>
            <person name="Dalgaard T.S."/>
            <person name="Juul-Madsen H.R."/>
        </authorList>
    </citation>
    <scope>NUCLEOTIDE SEQUENCE [LARGE SCALE GENOMIC DNA]</scope>
</reference>
<dbReference type="InterPro" id="IPR035979">
    <property type="entry name" value="RBD_domain_sf"/>
</dbReference>
<dbReference type="InterPro" id="IPR051229">
    <property type="entry name" value="ALYREF_mRNA_export"/>
</dbReference>
<feature type="compositionally biased region" description="Basic residues" evidence="3">
    <location>
        <begin position="189"/>
        <end position="201"/>
    </location>
</feature>
<dbReference type="PROSITE" id="PS50102">
    <property type="entry name" value="RRM"/>
    <property type="match status" value="1"/>
</dbReference>
<evidence type="ECO:0000256" key="2">
    <source>
        <dbReference type="PROSITE-ProRule" id="PRU00176"/>
    </source>
</evidence>
<dbReference type="Pfam" id="PF00076">
    <property type="entry name" value="RRM_1"/>
    <property type="match status" value="1"/>
</dbReference>
<dbReference type="PANTHER" id="PTHR19965">
    <property type="entry name" value="RNA AND EXPORT FACTOR BINDING PROTEIN"/>
    <property type="match status" value="1"/>
</dbReference>